<dbReference type="EMBL" id="JASAOG010000040">
    <property type="protein sequence ID" value="KAK0059746.1"/>
    <property type="molecule type" value="Genomic_DNA"/>
</dbReference>
<reference evidence="1" key="2">
    <citation type="submission" date="2023-04" db="EMBL/GenBank/DDBJ databases">
        <authorList>
            <person name="Bu L."/>
            <person name="Lu L."/>
            <person name="Laidemitt M.R."/>
            <person name="Zhang S.M."/>
            <person name="Mutuku M."/>
            <person name="Mkoji G."/>
            <person name="Steinauer M."/>
            <person name="Loker E.S."/>
        </authorList>
    </citation>
    <scope>NUCLEOTIDE SEQUENCE</scope>
    <source>
        <strain evidence="1">KasaAsao</strain>
        <tissue evidence="1">Whole Snail</tissue>
    </source>
</reference>
<name>A0AAD8BSC8_BIOPF</name>
<evidence type="ECO:0000313" key="2">
    <source>
        <dbReference type="Proteomes" id="UP001233172"/>
    </source>
</evidence>
<accession>A0AAD8BSC8</accession>
<keyword evidence="2" id="KW-1185">Reference proteome</keyword>
<proteinExistence type="predicted"/>
<gene>
    <name evidence="1" type="ORF">Bpfe_010914</name>
</gene>
<dbReference type="Proteomes" id="UP001233172">
    <property type="component" value="Unassembled WGS sequence"/>
</dbReference>
<dbReference type="AlphaFoldDB" id="A0AAD8BSC8"/>
<comment type="caution">
    <text evidence="1">The sequence shown here is derived from an EMBL/GenBank/DDBJ whole genome shotgun (WGS) entry which is preliminary data.</text>
</comment>
<sequence>MQMTKLQYQTDVPTSRRWLRLLSNLRWKPVSDMQNFQRTCARSSTVYSRLNQLRGLRHARQVDEQEESAGAHSAIDLRIAKVKQSVAAVTNSYVPAINIRSVQTVQMADAY</sequence>
<feature type="non-terminal residue" evidence="1">
    <location>
        <position position="111"/>
    </location>
</feature>
<organism evidence="1 2">
    <name type="scientific">Biomphalaria pfeifferi</name>
    <name type="common">Bloodfluke planorb</name>
    <name type="synonym">Freshwater snail</name>
    <dbReference type="NCBI Taxonomy" id="112525"/>
    <lineage>
        <taxon>Eukaryota</taxon>
        <taxon>Metazoa</taxon>
        <taxon>Spiralia</taxon>
        <taxon>Lophotrochozoa</taxon>
        <taxon>Mollusca</taxon>
        <taxon>Gastropoda</taxon>
        <taxon>Heterobranchia</taxon>
        <taxon>Euthyneura</taxon>
        <taxon>Panpulmonata</taxon>
        <taxon>Hygrophila</taxon>
        <taxon>Lymnaeoidea</taxon>
        <taxon>Planorbidae</taxon>
        <taxon>Biomphalaria</taxon>
    </lineage>
</organism>
<evidence type="ECO:0000313" key="1">
    <source>
        <dbReference type="EMBL" id="KAK0059746.1"/>
    </source>
</evidence>
<reference evidence="1" key="1">
    <citation type="journal article" date="2023" name="PLoS Negl. Trop. Dis.">
        <title>A genome sequence for Biomphalaria pfeifferi, the major vector snail for the human-infecting parasite Schistosoma mansoni.</title>
        <authorList>
            <person name="Bu L."/>
            <person name="Lu L."/>
            <person name="Laidemitt M.R."/>
            <person name="Zhang S.M."/>
            <person name="Mutuku M."/>
            <person name="Mkoji G."/>
            <person name="Steinauer M."/>
            <person name="Loker E.S."/>
        </authorList>
    </citation>
    <scope>NUCLEOTIDE SEQUENCE</scope>
    <source>
        <strain evidence="1">KasaAsao</strain>
    </source>
</reference>
<protein>
    <submittedName>
        <fullName evidence="1">Uncharacterized protein</fullName>
    </submittedName>
</protein>